<gene>
    <name evidence="1" type="ORF">HNQ03_002603</name>
</gene>
<organism evidence="1 2">
    <name type="scientific">Frigoriflavimonas asaccharolytica</name>
    <dbReference type="NCBI Taxonomy" id="2735899"/>
    <lineage>
        <taxon>Bacteria</taxon>
        <taxon>Pseudomonadati</taxon>
        <taxon>Bacteroidota</taxon>
        <taxon>Flavobacteriia</taxon>
        <taxon>Flavobacteriales</taxon>
        <taxon>Weeksellaceae</taxon>
        <taxon>Frigoriflavimonas</taxon>
    </lineage>
</organism>
<keyword evidence="2" id="KW-1185">Reference proteome</keyword>
<reference evidence="1" key="1">
    <citation type="submission" date="2020-05" db="EMBL/GenBank/DDBJ databases">
        <title>Genomic Encyclopedia of Type Strains, Phase IV (KMG-V): Genome sequencing to study the core and pangenomes of soil and plant-associated prokaryotes.</title>
        <authorList>
            <person name="Whitman W."/>
        </authorList>
    </citation>
    <scope>NUCLEOTIDE SEQUENCE</scope>
    <source>
        <strain evidence="1">16F</strain>
    </source>
</reference>
<evidence type="ECO:0000313" key="2">
    <source>
        <dbReference type="Proteomes" id="UP000610746"/>
    </source>
</evidence>
<dbReference type="AlphaFoldDB" id="A0A8J8K9V9"/>
<name>A0A8J8K9V9_9FLAO</name>
<sequence length="46" mass="5376">MKVKDFMPNKTFAFLNFKVLKISIKLNLYKLLEALYQGFVETCACL</sequence>
<accession>A0A8J8K9V9</accession>
<protein>
    <submittedName>
        <fullName evidence="1">Uncharacterized protein</fullName>
    </submittedName>
</protein>
<comment type="caution">
    <text evidence="1">The sequence shown here is derived from an EMBL/GenBank/DDBJ whole genome shotgun (WGS) entry which is preliminary data.</text>
</comment>
<proteinExistence type="predicted"/>
<evidence type="ECO:0000313" key="1">
    <source>
        <dbReference type="EMBL" id="NRS93512.1"/>
    </source>
</evidence>
<dbReference type="EMBL" id="JABSNO010000022">
    <property type="protein sequence ID" value="NRS93512.1"/>
    <property type="molecule type" value="Genomic_DNA"/>
</dbReference>
<dbReference type="Proteomes" id="UP000610746">
    <property type="component" value="Unassembled WGS sequence"/>
</dbReference>